<keyword evidence="3" id="KW-1185">Reference proteome</keyword>
<sequence>MHVLYERLVRDSVVLQKTLKHFFKSKEDGDPFLRTVKLGIPGSLTYFDAKMKLDTGCEAHNLISLELIYELGLLGHVRVTEEAGCICLNGEELDFIGVITLQWKGKKFRKIFTTDFYVVGQDLLFWQVILGAETIHQHRILKFAGFGGWRPVLPKESKSKSLHFTATSLHFITTSPYHFITTSLHHDFTSSRLQFITTSLQYLITLQYSIILKQYPSLTNTTEEKESQKTHEENHTKQMKEEAAKVQADKKKKEETGRKGGHGSSSSSSSNSHRR</sequence>
<dbReference type="Proteomes" id="UP001629113">
    <property type="component" value="Unassembled WGS sequence"/>
</dbReference>
<protein>
    <submittedName>
        <fullName evidence="2">Uncharacterized protein</fullName>
    </submittedName>
</protein>
<feature type="region of interest" description="Disordered" evidence="1">
    <location>
        <begin position="222"/>
        <end position="275"/>
    </location>
</feature>
<evidence type="ECO:0000313" key="2">
    <source>
        <dbReference type="EMBL" id="KAL3425098.1"/>
    </source>
</evidence>
<reference evidence="2 3" key="1">
    <citation type="submission" date="2024-06" db="EMBL/GenBank/DDBJ databases">
        <title>Complete genome of Phlyctema vagabunda strain 19-DSS-EL-015.</title>
        <authorList>
            <person name="Fiorenzani C."/>
        </authorList>
    </citation>
    <scope>NUCLEOTIDE SEQUENCE [LARGE SCALE GENOMIC DNA]</scope>
    <source>
        <strain evidence="2 3">19-DSS-EL-015</strain>
    </source>
</reference>
<name>A0ABR4PP46_9HELO</name>
<feature type="compositionally biased region" description="Low complexity" evidence="1">
    <location>
        <begin position="264"/>
        <end position="275"/>
    </location>
</feature>
<feature type="compositionally biased region" description="Basic and acidic residues" evidence="1">
    <location>
        <begin position="222"/>
        <end position="258"/>
    </location>
</feature>
<organism evidence="2 3">
    <name type="scientific">Phlyctema vagabunda</name>
    <dbReference type="NCBI Taxonomy" id="108571"/>
    <lineage>
        <taxon>Eukaryota</taxon>
        <taxon>Fungi</taxon>
        <taxon>Dikarya</taxon>
        <taxon>Ascomycota</taxon>
        <taxon>Pezizomycotina</taxon>
        <taxon>Leotiomycetes</taxon>
        <taxon>Helotiales</taxon>
        <taxon>Dermateaceae</taxon>
        <taxon>Phlyctema</taxon>
    </lineage>
</organism>
<proteinExistence type="predicted"/>
<dbReference type="EMBL" id="JBFCZG010000003">
    <property type="protein sequence ID" value="KAL3425098.1"/>
    <property type="molecule type" value="Genomic_DNA"/>
</dbReference>
<accession>A0ABR4PP46</accession>
<evidence type="ECO:0000256" key="1">
    <source>
        <dbReference type="SAM" id="MobiDB-lite"/>
    </source>
</evidence>
<evidence type="ECO:0000313" key="3">
    <source>
        <dbReference type="Proteomes" id="UP001629113"/>
    </source>
</evidence>
<gene>
    <name evidence="2" type="ORF">PVAG01_04379</name>
</gene>
<comment type="caution">
    <text evidence="2">The sequence shown here is derived from an EMBL/GenBank/DDBJ whole genome shotgun (WGS) entry which is preliminary data.</text>
</comment>